<reference evidence="1 2" key="1">
    <citation type="submission" date="2018-12" db="EMBL/GenBank/DDBJ databases">
        <title>Flammeovirga pectinis sp. nov., isolated from the gut of the Korean scallop, Patinopecten yessoensis.</title>
        <authorList>
            <person name="Bae J.-W."/>
            <person name="Jeong Y.-S."/>
            <person name="Kang W."/>
        </authorList>
    </citation>
    <scope>NUCLEOTIDE SEQUENCE [LARGE SCALE GENOMIC DNA]</scope>
    <source>
        <strain evidence="1 2">L12M1</strain>
    </source>
</reference>
<dbReference type="AlphaFoldDB" id="A0A3Q9FL83"/>
<accession>A0A3Q9FL83</accession>
<sequence>MTEITKNNYINNIPSNRFNIDTNYTLHEIVEEIAPTLRFQSMQEIIRNALLIFNVDYREHLSVLAKDNFYKKKSIESILNDFNLRNADVRSSWIEFIECLEIEASVYIKSTTPQ</sequence>
<proteinExistence type="predicted"/>
<name>A0A3Q9FL83_9BACT</name>
<gene>
    <name evidence="1" type="ORF">EI427_10650</name>
</gene>
<dbReference type="KEGG" id="fll:EI427_10650"/>
<organism evidence="1 2">
    <name type="scientific">Flammeovirga pectinis</name>
    <dbReference type="NCBI Taxonomy" id="2494373"/>
    <lineage>
        <taxon>Bacteria</taxon>
        <taxon>Pseudomonadati</taxon>
        <taxon>Bacteroidota</taxon>
        <taxon>Cytophagia</taxon>
        <taxon>Cytophagales</taxon>
        <taxon>Flammeovirgaceae</taxon>
        <taxon>Flammeovirga</taxon>
    </lineage>
</organism>
<dbReference type="OrthoDB" id="980590at2"/>
<evidence type="ECO:0000313" key="1">
    <source>
        <dbReference type="EMBL" id="AZQ62678.1"/>
    </source>
</evidence>
<keyword evidence="2" id="KW-1185">Reference proteome</keyword>
<dbReference type="EMBL" id="CP034562">
    <property type="protein sequence ID" value="AZQ62678.1"/>
    <property type="molecule type" value="Genomic_DNA"/>
</dbReference>
<evidence type="ECO:0000313" key="2">
    <source>
        <dbReference type="Proteomes" id="UP000267268"/>
    </source>
</evidence>
<protein>
    <submittedName>
        <fullName evidence="1">Uncharacterized protein</fullName>
    </submittedName>
</protein>
<dbReference type="Proteomes" id="UP000267268">
    <property type="component" value="Chromosome 1"/>
</dbReference>
<dbReference type="RefSeq" id="WP_126614412.1">
    <property type="nucleotide sequence ID" value="NZ_CP034562.1"/>
</dbReference>